<sequence length="196" mass="22896">MKVLVIPEDFRKDQYMLKPIIKAMMSNLGKTKAQVQVCQDPLLGGVNEALKLENILAIIQQYSWEINLFLLCVDRDGKEGRKQALNKLEQEVAKILTSRQSLLLAENAWQEIEVWVLAGSDLPSEWKWQEVRQEEHPKERYFLPLAKQQNLLETPGEGRRIMAEKAAGNYKRLRQLCREDLLNLEQRIKDWLDILK</sequence>
<accession>A0A1J1JJM8</accession>
<evidence type="ECO:0008006" key="2">
    <source>
        <dbReference type="Google" id="ProtNLM"/>
    </source>
</evidence>
<evidence type="ECO:0000313" key="1">
    <source>
        <dbReference type="EMBL" id="CUM60444.1"/>
    </source>
</evidence>
<proteinExistence type="predicted"/>
<gene>
    <name evidence="1" type="ORF">PLAM_2478</name>
</gene>
<name>A0A1J1JJM8_PLAAG</name>
<protein>
    <recommendedName>
        <fullName evidence="2">DUF4276 family protein</fullName>
    </recommendedName>
</protein>
<reference evidence="1" key="1">
    <citation type="submission" date="2015-09" db="EMBL/GenBank/DDBJ databases">
        <authorList>
            <person name="Jackson K.R."/>
            <person name="Lunt B.L."/>
            <person name="Fisher J.N.B."/>
            <person name="Gardner A.V."/>
            <person name="Bailey M.E."/>
            <person name="Deus L.M."/>
            <person name="Earl A.S."/>
            <person name="Gibby P.D."/>
            <person name="Hartmann K.A."/>
            <person name="Liu J.E."/>
            <person name="Manci A.M."/>
            <person name="Nielsen D.A."/>
            <person name="Solomon M.B."/>
            <person name="Breakwell D.P."/>
            <person name="Burnett S.H."/>
            <person name="Grose J.H."/>
        </authorList>
    </citation>
    <scope>NUCLEOTIDE SEQUENCE</scope>
    <source>
        <strain evidence="1">7805</strain>
    </source>
</reference>
<dbReference type="AlphaFoldDB" id="A0A1J1JJM8"/>
<organism evidence="1">
    <name type="scientific">Planktothrix agardhii</name>
    <name type="common">Oscillatoria agardhii</name>
    <dbReference type="NCBI Taxonomy" id="1160"/>
    <lineage>
        <taxon>Bacteria</taxon>
        <taxon>Bacillati</taxon>
        <taxon>Cyanobacteriota</taxon>
        <taxon>Cyanophyceae</taxon>
        <taxon>Oscillatoriophycideae</taxon>
        <taxon>Oscillatoriales</taxon>
        <taxon>Microcoleaceae</taxon>
        <taxon>Planktothrix</taxon>
    </lineage>
</organism>
<dbReference type="EMBL" id="LO018304">
    <property type="protein sequence ID" value="CUM60444.1"/>
    <property type="molecule type" value="Genomic_DNA"/>
</dbReference>
<dbReference type="RefSeq" id="WP_235752212.1">
    <property type="nucleotide sequence ID" value="NZ_JBIIEP010000021.1"/>
</dbReference>